<dbReference type="SUPFAM" id="SSF49410">
    <property type="entry name" value="Alpha-macroglobulin receptor domain"/>
    <property type="match status" value="1"/>
</dbReference>
<dbReference type="Gene3D" id="2.60.40.10">
    <property type="entry name" value="Immunoglobulins"/>
    <property type="match status" value="2"/>
</dbReference>
<comment type="similarity">
    <text evidence="2">Belongs to the protease inhibitor I39 (alpha-2-macroglobulin) family.</text>
</comment>
<dbReference type="InterPro" id="IPR001599">
    <property type="entry name" value="Macroglobln_a2"/>
</dbReference>
<dbReference type="Pfam" id="PF17789">
    <property type="entry name" value="MG4"/>
    <property type="match status" value="1"/>
</dbReference>
<protein>
    <submittedName>
        <fullName evidence="10">Alpha 2-macroglobulin</fullName>
    </submittedName>
</protein>
<comment type="subcellular location">
    <subcellularLocation>
        <location evidence="1">Secreted</location>
    </subcellularLocation>
</comment>
<dbReference type="SMART" id="SM01419">
    <property type="entry name" value="Thiol-ester_cl"/>
    <property type="match status" value="1"/>
</dbReference>
<dbReference type="SMART" id="SM01359">
    <property type="entry name" value="A2M_N_2"/>
    <property type="match status" value="1"/>
</dbReference>
<dbReference type="InterPro" id="IPR009048">
    <property type="entry name" value="A-macroglobulin_rcpt-bd"/>
</dbReference>
<dbReference type="InterPro" id="IPR014756">
    <property type="entry name" value="Ig_E-set"/>
</dbReference>
<dbReference type="InterPro" id="IPR036595">
    <property type="entry name" value="A-macroglobulin_rcpt-bd_sf"/>
</dbReference>
<dbReference type="InterPro" id="IPR011626">
    <property type="entry name" value="Alpha-macroglobulin_TED"/>
</dbReference>
<accession>A0A089YMI3</accession>
<dbReference type="Gene3D" id="2.60.40.690">
    <property type="entry name" value="Alpha-macroglobulin, receptor-binding domain"/>
    <property type="match status" value="1"/>
</dbReference>
<keyword evidence="4" id="KW-0646">Protease inhibitor</keyword>
<dbReference type="Gene3D" id="1.50.10.20">
    <property type="match status" value="1"/>
</dbReference>
<evidence type="ECO:0000313" key="10">
    <source>
        <dbReference type="EMBL" id="AIR93774.1"/>
    </source>
</evidence>
<dbReference type="GO" id="GO:0004867">
    <property type="term" value="F:serine-type endopeptidase inhibitor activity"/>
    <property type="evidence" value="ECO:0007669"/>
    <property type="project" value="UniProtKB-KW"/>
</dbReference>
<feature type="domain" description="Alpha-macroglobulin receptor-binding" evidence="9">
    <location>
        <begin position="1068"/>
        <end position="1156"/>
    </location>
</feature>
<dbReference type="SMART" id="SM01360">
    <property type="entry name" value="A2M"/>
    <property type="match status" value="1"/>
</dbReference>
<evidence type="ECO:0000256" key="1">
    <source>
        <dbReference type="ARBA" id="ARBA00004613"/>
    </source>
</evidence>
<organism evidence="10">
    <name type="scientific">Ginglymostoma cirratum</name>
    <name type="common">Nurse shark</name>
    <name type="synonym">Squalus cirratus</name>
    <dbReference type="NCBI Taxonomy" id="7801"/>
    <lineage>
        <taxon>Eukaryota</taxon>
        <taxon>Metazoa</taxon>
        <taxon>Chordata</taxon>
        <taxon>Craniata</taxon>
        <taxon>Vertebrata</taxon>
        <taxon>Chondrichthyes</taxon>
        <taxon>Elasmobranchii</taxon>
        <taxon>Galeomorphii</taxon>
        <taxon>Galeoidea</taxon>
        <taxon>Orectolobiformes</taxon>
        <taxon>Ginglymostomatidae</taxon>
        <taxon>Ginglymostoma</taxon>
    </lineage>
</organism>
<dbReference type="AlphaFoldDB" id="A0A089YMI3"/>
<evidence type="ECO:0000256" key="3">
    <source>
        <dbReference type="ARBA" id="ARBA00022525"/>
    </source>
</evidence>
<dbReference type="InterPro" id="IPR008930">
    <property type="entry name" value="Terpenoid_cyclase/PrenylTrfase"/>
</dbReference>
<dbReference type="Gene3D" id="2.20.130.20">
    <property type="match status" value="1"/>
</dbReference>
<dbReference type="Gene3D" id="2.60.40.1930">
    <property type="match status" value="1"/>
</dbReference>
<evidence type="ECO:0000256" key="5">
    <source>
        <dbReference type="ARBA" id="ARBA00022900"/>
    </source>
</evidence>
<dbReference type="PANTHER" id="PTHR11412:SF171">
    <property type="entry name" value="PREGNANCY ZONE PROTEIN-LIKE PROTEIN"/>
    <property type="match status" value="1"/>
</dbReference>
<dbReference type="Pfam" id="PF00207">
    <property type="entry name" value="A2M"/>
    <property type="match status" value="1"/>
</dbReference>
<dbReference type="InterPro" id="IPR013783">
    <property type="entry name" value="Ig-like_fold"/>
</dbReference>
<evidence type="ECO:0000259" key="7">
    <source>
        <dbReference type="SMART" id="SM01359"/>
    </source>
</evidence>
<dbReference type="Pfam" id="PF07703">
    <property type="entry name" value="A2M_BRD"/>
    <property type="match status" value="1"/>
</dbReference>
<dbReference type="InterPro" id="IPR050473">
    <property type="entry name" value="A2M/Complement_sys"/>
</dbReference>
<dbReference type="InterPro" id="IPR047565">
    <property type="entry name" value="Alpha-macroglob_thiol-ester_cl"/>
</dbReference>
<dbReference type="PANTHER" id="PTHR11412">
    <property type="entry name" value="MACROGLOBULIN / COMPLEMENT"/>
    <property type="match status" value="1"/>
</dbReference>
<dbReference type="InterPro" id="IPR040839">
    <property type="entry name" value="MG4"/>
</dbReference>
<dbReference type="Pfam" id="PF07677">
    <property type="entry name" value="A2M_recep"/>
    <property type="match status" value="1"/>
</dbReference>
<proteinExistence type="evidence at transcript level"/>
<keyword evidence="6" id="KW-1015">Disulfide bond</keyword>
<evidence type="ECO:0000259" key="8">
    <source>
        <dbReference type="SMART" id="SM01360"/>
    </source>
</evidence>
<dbReference type="InterPro" id="IPR011625">
    <property type="entry name" value="A2M_N_BRD"/>
</dbReference>
<dbReference type="SUPFAM" id="SSF48239">
    <property type="entry name" value="Terpenoid cyclases/Protein prenyltransferases"/>
    <property type="match status" value="1"/>
</dbReference>
<evidence type="ECO:0000256" key="2">
    <source>
        <dbReference type="ARBA" id="ARBA00010952"/>
    </source>
</evidence>
<dbReference type="GO" id="GO:0005615">
    <property type="term" value="C:extracellular space"/>
    <property type="evidence" value="ECO:0007669"/>
    <property type="project" value="InterPro"/>
</dbReference>
<gene>
    <name evidence="10" type="primary">a2M</name>
</gene>
<dbReference type="CDD" id="cd02897">
    <property type="entry name" value="A2M_2"/>
    <property type="match status" value="1"/>
</dbReference>
<dbReference type="InterPro" id="IPR041813">
    <property type="entry name" value="A2M_TED"/>
</dbReference>
<evidence type="ECO:0000259" key="9">
    <source>
        <dbReference type="SMART" id="SM01361"/>
    </source>
</evidence>
<feature type="domain" description="Alpha-2-macroglobulin bait region" evidence="7">
    <location>
        <begin position="129"/>
        <end position="276"/>
    </location>
</feature>
<feature type="domain" description="Alpha-2-macroglobulin" evidence="8">
    <location>
        <begin position="405"/>
        <end position="494"/>
    </location>
</feature>
<evidence type="ECO:0000256" key="6">
    <source>
        <dbReference type="ARBA" id="ARBA00023157"/>
    </source>
</evidence>
<dbReference type="EMBL" id="KJ406706">
    <property type="protein sequence ID" value="AIR93774.1"/>
    <property type="molecule type" value="mRNA"/>
</dbReference>
<evidence type="ECO:0000256" key="4">
    <source>
        <dbReference type="ARBA" id="ARBA00022690"/>
    </source>
</evidence>
<reference evidence="10" key="1">
    <citation type="submission" date="2014-02" db="EMBL/GenBank/DDBJ databases">
        <title>Molecular cloning and identification of alpha 2-macroglobulin sequence from the nurse shark, Ginglymostoma cirratum.</title>
        <authorList>
            <person name="Shin D.-H."/>
            <person name="Smith S.L."/>
        </authorList>
    </citation>
    <scope>NUCLEOTIDE SEQUENCE</scope>
</reference>
<dbReference type="InterPro" id="IPR019742">
    <property type="entry name" value="MacrogloblnA2_CS"/>
</dbReference>
<keyword evidence="5" id="KW-0722">Serine protease inhibitor</keyword>
<feature type="non-terminal residue" evidence="10">
    <location>
        <position position="1"/>
    </location>
</feature>
<dbReference type="PROSITE" id="PS00477">
    <property type="entry name" value="ALPHA_2_MACROGLOBULIN"/>
    <property type="match status" value="1"/>
</dbReference>
<keyword evidence="3" id="KW-0964">Secreted</keyword>
<dbReference type="Pfam" id="PF07678">
    <property type="entry name" value="TED_complement"/>
    <property type="match status" value="2"/>
</dbReference>
<dbReference type="SUPFAM" id="SSF81296">
    <property type="entry name" value="E set domains"/>
    <property type="match status" value="1"/>
</dbReference>
<sequence length="1170" mass="129767">GTDVETLGGARTDVVSEITSITFQRPAKYYKPGMAFHGEVQLAYSTGPPVPNASVYLFNSATPGAQKLTTDSNGFARFSLKTQRDWSDLLSFTAIYQGQYMYHYGSARVKHNSGQMDVRPFYSSTGSYLSIHPQDAETACDSLLDLTIDYLVNGLPSDSQQPLTIFQLVLSKGIIVRLESISLSVKNGQEGHFSFPLSVSADISPLAQLLVLMVHSNGEVIADQTDIEVSKCFRNQVSLHFSEEEELPKGRISLEVGAGAESLCALRVVDHSVLLLKPERELSAESVYSLLPVQRLSSNNYQVYEPERTLCHTEDHPSIAYYNEDLGDVAHLLQDMGLKILTDLEYHRPVSCVSTEPAVPGEMAYSRRVFTMDSMQTPQLEPYTNVRLGFSPRTVHEVRSYFPETWVWELVNIGSSGSLSVPLTVPDSITEWKASAFCTGHEGFGISSTTSLRAFKPFFLEVGLPYSIVRKESFTLKAKVFNYLKECIMVKVSLLEAEGFNTTGELEDHQSCICSQEAQTFSWPLVAAELGKHNLTVQAESIASESLCGNEVIIVPKKGAIDIIRKPLLVKAEGVEIELTHSSFICPSGRTVSEKIHLHLPETVVQGSAWAYLAVQGDILGSAMENLDGLLRLPTGCGEQNMVKFAPNVYIHTYLNKTHQLTRTLHNKAIGYLRTGYQNQLTYKHVDGSFSAFGNHDPEGNTWLTAFVLKSFVKARPFIFIDDDVVRGAVQFFLNNRVASGCFAQRGSLFNNAMKGGVDDQVSVCAYITSALLEFINMESEMADSLYRKWRGSSINHHNYFSGTKEKEPTTHSPTIEEQITFREGVITRALSSLASELESVNSTYTLSLLAYAFTLAGDRDTRASLLDKLRKRAQEGGGLTHWQREDSEEDEEDPGFWWRAPSAEVEMTSYVLLALLSGTEVTKSELDQAVPIVSWLVRQRNSYGGFATTQDTVIALQALALYAELTYVSEADSFVSLTSPSGSRISFHVDSGNKLLLQRHSLPDVPGDYMAEITGTSCLLLQSTLHYNVPPAQKDPAFNISADIFHPVESEYFLTILLTFTGVRPVSNMVIVDIALLSGFSTQEDSYRSSKDSSNVSRSEMQEDHLVLYLSPMERDRPVYLSMKLSHDVSVENQQPAIIKVYDYYETGDSVVTQYEAVEPKLQVPAVPH</sequence>
<dbReference type="SMART" id="SM01361">
    <property type="entry name" value="A2M_recep"/>
    <property type="match status" value="1"/>
</dbReference>
<name>A0A089YMI3_GINCI</name>